<dbReference type="GO" id="GO:0010181">
    <property type="term" value="F:FMN binding"/>
    <property type="evidence" value="ECO:0007669"/>
    <property type="project" value="InterPro"/>
</dbReference>
<evidence type="ECO:0000313" key="1">
    <source>
        <dbReference type="EMBL" id="GAG96948.1"/>
    </source>
</evidence>
<dbReference type="InterPro" id="IPR045247">
    <property type="entry name" value="Oye-like"/>
</dbReference>
<gene>
    <name evidence="1" type="ORF">S01H4_43194</name>
</gene>
<accession>X1CL92</accession>
<proteinExistence type="predicted"/>
<protein>
    <submittedName>
        <fullName evidence="1">Uncharacterized protein</fullName>
    </submittedName>
</protein>
<dbReference type="PANTHER" id="PTHR22893">
    <property type="entry name" value="NADH OXIDOREDUCTASE-RELATED"/>
    <property type="match status" value="1"/>
</dbReference>
<dbReference type="EMBL" id="BART01023805">
    <property type="protein sequence ID" value="GAG96948.1"/>
    <property type="molecule type" value="Genomic_DNA"/>
</dbReference>
<dbReference type="PANTHER" id="PTHR22893:SF112">
    <property type="entry name" value="12-OXOPHYTODIENOATE REDUCTASE 3"/>
    <property type="match status" value="1"/>
</dbReference>
<sequence length="68" mass="7773">MINNKFTQEKGNSVIQENLADLVAFGRLFISNPDLPKRFELNGDIARYDKLTFYTPGEKGYTDYPSLP</sequence>
<dbReference type="GO" id="GO:0016491">
    <property type="term" value="F:oxidoreductase activity"/>
    <property type="evidence" value="ECO:0007669"/>
    <property type="project" value="InterPro"/>
</dbReference>
<reference evidence="1" key="1">
    <citation type="journal article" date="2014" name="Front. Microbiol.">
        <title>High frequency of phylogenetically diverse reductive dehalogenase-homologous genes in deep subseafloor sedimentary metagenomes.</title>
        <authorList>
            <person name="Kawai M."/>
            <person name="Futagami T."/>
            <person name="Toyoda A."/>
            <person name="Takaki Y."/>
            <person name="Nishi S."/>
            <person name="Hori S."/>
            <person name="Arai W."/>
            <person name="Tsubouchi T."/>
            <person name="Morono Y."/>
            <person name="Uchiyama I."/>
            <person name="Ito T."/>
            <person name="Fujiyama A."/>
            <person name="Inagaki F."/>
            <person name="Takami H."/>
        </authorList>
    </citation>
    <scope>NUCLEOTIDE SEQUENCE</scope>
    <source>
        <strain evidence="1">Expedition CK06-06</strain>
    </source>
</reference>
<dbReference type="InterPro" id="IPR013785">
    <property type="entry name" value="Aldolase_TIM"/>
</dbReference>
<dbReference type="AlphaFoldDB" id="X1CL92"/>
<dbReference type="SUPFAM" id="SSF51395">
    <property type="entry name" value="FMN-linked oxidoreductases"/>
    <property type="match status" value="1"/>
</dbReference>
<name>X1CL92_9ZZZZ</name>
<dbReference type="Gene3D" id="3.20.20.70">
    <property type="entry name" value="Aldolase class I"/>
    <property type="match status" value="1"/>
</dbReference>
<comment type="caution">
    <text evidence="1">The sequence shown here is derived from an EMBL/GenBank/DDBJ whole genome shotgun (WGS) entry which is preliminary data.</text>
</comment>
<organism evidence="1">
    <name type="scientific">marine sediment metagenome</name>
    <dbReference type="NCBI Taxonomy" id="412755"/>
    <lineage>
        <taxon>unclassified sequences</taxon>
        <taxon>metagenomes</taxon>
        <taxon>ecological metagenomes</taxon>
    </lineage>
</organism>